<evidence type="ECO:0000259" key="13">
    <source>
        <dbReference type="PROSITE" id="PS50112"/>
    </source>
</evidence>
<dbReference type="SUPFAM" id="SSF55785">
    <property type="entry name" value="PYP-like sensor domain (PAS domain)"/>
    <property type="match status" value="1"/>
</dbReference>
<evidence type="ECO:0000256" key="1">
    <source>
        <dbReference type="ARBA" id="ARBA00022553"/>
    </source>
</evidence>
<dbReference type="Gene3D" id="1.10.287.130">
    <property type="match status" value="1"/>
</dbReference>
<dbReference type="InterPro" id="IPR000014">
    <property type="entry name" value="PAS"/>
</dbReference>
<dbReference type="EMBL" id="UOFR01000008">
    <property type="protein sequence ID" value="VAW90924.1"/>
    <property type="molecule type" value="Genomic_DNA"/>
</dbReference>
<dbReference type="Pfam" id="PF02518">
    <property type="entry name" value="HATPase_c"/>
    <property type="match status" value="1"/>
</dbReference>
<dbReference type="GO" id="GO:0005524">
    <property type="term" value="F:ATP binding"/>
    <property type="evidence" value="ECO:0007669"/>
    <property type="project" value="UniProtKB-KW"/>
</dbReference>
<dbReference type="SMART" id="SM00388">
    <property type="entry name" value="HisKA"/>
    <property type="match status" value="1"/>
</dbReference>
<gene>
    <name evidence="14" type="ORF">MNBD_GAMMA21-2254</name>
</gene>
<keyword evidence="4" id="KW-0418">Kinase</keyword>
<dbReference type="CDD" id="cd00082">
    <property type="entry name" value="HisKA"/>
    <property type="match status" value="1"/>
</dbReference>
<evidence type="ECO:0000256" key="5">
    <source>
        <dbReference type="ARBA" id="ARBA00022840"/>
    </source>
</evidence>
<accession>A0A3B1AB28</accession>
<proteinExistence type="predicted"/>
<dbReference type="SMART" id="SM00387">
    <property type="entry name" value="HATPase_c"/>
    <property type="match status" value="1"/>
</dbReference>
<reference evidence="14" key="1">
    <citation type="submission" date="2018-06" db="EMBL/GenBank/DDBJ databases">
        <authorList>
            <person name="Zhirakovskaya E."/>
        </authorList>
    </citation>
    <scope>NUCLEOTIDE SEQUENCE</scope>
</reference>
<evidence type="ECO:0000256" key="2">
    <source>
        <dbReference type="ARBA" id="ARBA00022679"/>
    </source>
</evidence>
<dbReference type="PROSITE" id="PS50112">
    <property type="entry name" value="PAS"/>
    <property type="match status" value="1"/>
</dbReference>
<sequence>MAAVPNTFTEMHQRILDNINTAVMLFKADLTLIYANPAAEMLLGASMHRLVGLNFDDLISAKEPIKEQVANAVETTHPFSRHEQAISLMREKEVTVDFTVNILLSAFTEKEILFEMFPIDRLRRILRDDAILSQQDTTQDLLRGLAHEIKNPLSGLRGAAQLLERELHSEDQKEYTRVIIGEADRLQKLVNRLLGPSGMPNFVELNIHEVLEYVVNIAFKNKDGINFSRDYDPSIPNIIGDHDLLIQAILNIVNNAVEVVEENGNINIKTRVLRNFTIGENTYRLVIKLDVMDDGHGVSEDIKDKIFFPMITGRAEGTGLGLSIAQRLVHQHSGLIECESEPGKTIFSVFLPITNENGEG</sequence>
<keyword evidence="2 14" id="KW-0808">Transferase</keyword>
<keyword evidence="1" id="KW-0597">Phosphoprotein</keyword>
<evidence type="ECO:0000256" key="11">
    <source>
        <dbReference type="ARBA" id="ARBA00043094"/>
    </source>
</evidence>
<dbReference type="AlphaFoldDB" id="A0A3B1AB28"/>
<evidence type="ECO:0000256" key="7">
    <source>
        <dbReference type="ARBA" id="ARBA00023231"/>
    </source>
</evidence>
<evidence type="ECO:0000313" key="14">
    <source>
        <dbReference type="EMBL" id="VAW90924.1"/>
    </source>
</evidence>
<dbReference type="InterPro" id="IPR003661">
    <property type="entry name" value="HisK_dim/P_dom"/>
</dbReference>
<dbReference type="SUPFAM" id="SSF55874">
    <property type="entry name" value="ATPase domain of HSP90 chaperone/DNA topoisomerase II/histidine kinase"/>
    <property type="match status" value="1"/>
</dbReference>
<dbReference type="PRINTS" id="PR00344">
    <property type="entry name" value="BCTRLSENSOR"/>
</dbReference>
<dbReference type="InterPro" id="IPR036890">
    <property type="entry name" value="HATPase_C_sf"/>
</dbReference>
<name>A0A3B1AB28_9ZZZZ</name>
<dbReference type="InterPro" id="IPR004358">
    <property type="entry name" value="Sig_transdc_His_kin-like_C"/>
</dbReference>
<dbReference type="PANTHER" id="PTHR43065:SF16">
    <property type="entry name" value="SENSORY HISTIDINE KINASE_PHOSPHATASE NTRB"/>
    <property type="match status" value="1"/>
</dbReference>
<keyword evidence="5" id="KW-0067">ATP-binding</keyword>
<dbReference type="Gene3D" id="3.30.565.10">
    <property type="entry name" value="Histidine kinase-like ATPase, C-terminal domain"/>
    <property type="match status" value="1"/>
</dbReference>
<dbReference type="NCBIfam" id="NF008293">
    <property type="entry name" value="PRK11073.1"/>
    <property type="match status" value="1"/>
</dbReference>
<feature type="domain" description="PAS" evidence="13">
    <location>
        <begin position="8"/>
        <end position="52"/>
    </location>
</feature>
<keyword evidence="7" id="KW-0535">Nitrogen fixation</keyword>
<dbReference type="Pfam" id="PF08448">
    <property type="entry name" value="PAS_4"/>
    <property type="match status" value="1"/>
</dbReference>
<evidence type="ECO:0000256" key="3">
    <source>
        <dbReference type="ARBA" id="ARBA00022741"/>
    </source>
</evidence>
<dbReference type="InterPro" id="IPR036097">
    <property type="entry name" value="HisK_dim/P_sf"/>
</dbReference>
<evidence type="ECO:0000256" key="4">
    <source>
        <dbReference type="ARBA" id="ARBA00022777"/>
    </source>
</evidence>
<dbReference type="PANTHER" id="PTHR43065">
    <property type="entry name" value="SENSOR HISTIDINE KINASE"/>
    <property type="match status" value="1"/>
</dbReference>
<comment type="function">
    <text evidence="8">Member of the two-component regulatory system NtrB/NtrC, which controls expression of the nitrogen-regulated (ntr) genes in response to nitrogen limitation. Under conditions of nitrogen limitation, NtrB autophosphorylates and transfers the phosphoryl group to NtrC. In the presence of nitrogen, acts as a phosphatase that dephosphorylates and inactivates NtrC.</text>
</comment>
<dbReference type="SUPFAM" id="SSF47384">
    <property type="entry name" value="Homodimeric domain of signal transducing histidine kinase"/>
    <property type="match status" value="1"/>
</dbReference>
<dbReference type="InterPro" id="IPR003594">
    <property type="entry name" value="HATPase_dom"/>
</dbReference>
<dbReference type="Pfam" id="PF00512">
    <property type="entry name" value="HisKA"/>
    <property type="match status" value="1"/>
</dbReference>
<keyword evidence="3" id="KW-0547">Nucleotide-binding</keyword>
<dbReference type="InterPro" id="IPR005467">
    <property type="entry name" value="His_kinase_dom"/>
</dbReference>
<evidence type="ECO:0000256" key="10">
    <source>
        <dbReference type="ARBA" id="ARBA00042313"/>
    </source>
</evidence>
<dbReference type="InterPro" id="IPR035965">
    <property type="entry name" value="PAS-like_dom_sf"/>
</dbReference>
<evidence type="ECO:0000256" key="9">
    <source>
        <dbReference type="ARBA" id="ARBA00039567"/>
    </source>
</evidence>
<organism evidence="14">
    <name type="scientific">hydrothermal vent metagenome</name>
    <dbReference type="NCBI Taxonomy" id="652676"/>
    <lineage>
        <taxon>unclassified sequences</taxon>
        <taxon>metagenomes</taxon>
        <taxon>ecological metagenomes</taxon>
    </lineage>
</organism>
<dbReference type="PROSITE" id="PS50109">
    <property type="entry name" value="HIS_KIN"/>
    <property type="match status" value="1"/>
</dbReference>
<dbReference type="InterPro" id="IPR013656">
    <property type="entry name" value="PAS_4"/>
</dbReference>
<feature type="domain" description="Histidine kinase" evidence="12">
    <location>
        <begin position="144"/>
        <end position="355"/>
    </location>
</feature>
<evidence type="ECO:0000256" key="6">
    <source>
        <dbReference type="ARBA" id="ARBA00023012"/>
    </source>
</evidence>
<dbReference type="NCBIfam" id="TIGR00229">
    <property type="entry name" value="sensory_box"/>
    <property type="match status" value="1"/>
</dbReference>
<protein>
    <recommendedName>
        <fullName evidence="9">Sensory histidine kinase/phosphatase NtrB</fullName>
    </recommendedName>
    <alternativeName>
        <fullName evidence="10">Nitrogen regulation protein NR(II)</fullName>
    </alternativeName>
    <alternativeName>
        <fullName evidence="11">Nitrogen regulator II</fullName>
    </alternativeName>
</protein>
<evidence type="ECO:0000259" key="12">
    <source>
        <dbReference type="PROSITE" id="PS50109"/>
    </source>
</evidence>
<evidence type="ECO:0000256" key="8">
    <source>
        <dbReference type="ARBA" id="ARBA00037696"/>
    </source>
</evidence>
<dbReference type="GO" id="GO:0000155">
    <property type="term" value="F:phosphorelay sensor kinase activity"/>
    <property type="evidence" value="ECO:0007669"/>
    <property type="project" value="InterPro"/>
</dbReference>
<dbReference type="Gene3D" id="3.30.450.20">
    <property type="entry name" value="PAS domain"/>
    <property type="match status" value="1"/>
</dbReference>
<keyword evidence="6" id="KW-0902">Two-component regulatory system</keyword>
<dbReference type="SMART" id="SM00091">
    <property type="entry name" value="PAS"/>
    <property type="match status" value="1"/>
</dbReference>